<evidence type="ECO:0000256" key="7">
    <source>
        <dbReference type="RuleBase" id="RU004185"/>
    </source>
</evidence>
<keyword evidence="6" id="KW-0963">Cytoplasm</keyword>
<dbReference type="GO" id="GO:0004325">
    <property type="term" value="F:ferrochelatase activity"/>
    <property type="evidence" value="ECO:0007669"/>
    <property type="project" value="UniProtKB-UniRule"/>
</dbReference>
<dbReference type="Proteomes" id="UP001197609">
    <property type="component" value="Unassembled WGS sequence"/>
</dbReference>
<comment type="similarity">
    <text evidence="6 7">Belongs to the ferrochelatase family.</text>
</comment>
<keyword evidence="2 6" id="KW-0350">Heme biosynthesis</keyword>
<evidence type="ECO:0000256" key="1">
    <source>
        <dbReference type="ARBA" id="ARBA00023004"/>
    </source>
</evidence>
<keyword evidence="3 6" id="KW-0456">Lyase</keyword>
<comment type="catalytic activity">
    <reaction evidence="5">
        <text>Fe-coproporphyrin III + 2 H(+) = coproporphyrin III + Fe(2+)</text>
        <dbReference type="Rhea" id="RHEA:49572"/>
        <dbReference type="ChEBI" id="CHEBI:15378"/>
        <dbReference type="ChEBI" id="CHEBI:29033"/>
        <dbReference type="ChEBI" id="CHEBI:68438"/>
        <dbReference type="ChEBI" id="CHEBI:131725"/>
        <dbReference type="EC" id="4.99.1.9"/>
    </reaction>
    <physiologicalReaction direction="right-to-left" evidence="5">
        <dbReference type="Rhea" id="RHEA:49574"/>
    </physiologicalReaction>
</comment>
<dbReference type="EC" id="4.98.1.1" evidence="6"/>
<feature type="binding site" evidence="6">
    <location>
        <position position="186"/>
    </location>
    <ligand>
        <name>Fe(2+)</name>
        <dbReference type="ChEBI" id="CHEBI:29033"/>
    </ligand>
</feature>
<evidence type="ECO:0000256" key="2">
    <source>
        <dbReference type="ARBA" id="ARBA00023133"/>
    </source>
</evidence>
<dbReference type="GO" id="GO:0046872">
    <property type="term" value="F:metal ion binding"/>
    <property type="evidence" value="ECO:0007669"/>
    <property type="project" value="UniProtKB-KW"/>
</dbReference>
<dbReference type="InterPro" id="IPR033659">
    <property type="entry name" value="Ferrochelatase_N"/>
</dbReference>
<dbReference type="EMBL" id="JAIOIU010000136">
    <property type="protein sequence ID" value="MBZ0160632.1"/>
    <property type="molecule type" value="Genomic_DNA"/>
</dbReference>
<evidence type="ECO:0000313" key="9">
    <source>
        <dbReference type="Proteomes" id="UP001197609"/>
    </source>
</evidence>
<dbReference type="GO" id="GO:0005737">
    <property type="term" value="C:cytoplasm"/>
    <property type="evidence" value="ECO:0007669"/>
    <property type="project" value="UniProtKB-SubCell"/>
</dbReference>
<keyword evidence="6" id="KW-0479">Metal-binding</keyword>
<gene>
    <name evidence="6 8" type="primary">hemH</name>
    <name evidence="8" type="ORF">K8G79_10940</name>
</gene>
<sequence>MVPVLSFDAVLMIAFGGPTQPEEIRPFLSNVLRGVPVPPGRLEEVARHYEQLGGRSPITELTFRQAKSLAALLEKEGPGLPVYVGMRYWHPMIGETVERMVRDKVNRAVGLIMAAHDSGTASWGKSVRAVTDALSAAGPMAPQVDFAQPCYNHPDFIAAVAEQVRLQLQAIPPALRCNASLLFTAHSIPISVAALSSYVQQLEESCRLVAAAVGYPDWLLAYQSRSGDLRQPWLTPDVRDVLRQLKAEGRRSVVLVPIGFVCDNVEVLFDLDVEAKAEADALGLDLKRASTVNDHPLYIRALADLVRQRVNQD</sequence>
<dbReference type="CDD" id="cd03411">
    <property type="entry name" value="Ferrochelatase_N"/>
    <property type="match status" value="1"/>
</dbReference>
<comment type="function">
    <text evidence="6">Catalyzes the ferrous insertion into protoporphyrin IX.</text>
</comment>
<dbReference type="PANTHER" id="PTHR11108:SF1">
    <property type="entry name" value="FERROCHELATASE, MITOCHONDRIAL"/>
    <property type="match status" value="1"/>
</dbReference>
<evidence type="ECO:0000256" key="6">
    <source>
        <dbReference type="HAMAP-Rule" id="MF_00323"/>
    </source>
</evidence>
<protein>
    <recommendedName>
        <fullName evidence="6">Ferrochelatase</fullName>
        <ecNumber evidence="6">4.98.1.1</ecNumber>
    </recommendedName>
    <alternativeName>
        <fullName evidence="6">Heme synthase</fullName>
    </alternativeName>
    <alternativeName>
        <fullName evidence="6">Protoheme ferro-lyase</fullName>
    </alternativeName>
</protein>
<comment type="pathway">
    <text evidence="6">Porphyrin-containing compound metabolism; protoheme biosynthesis; protoheme from protoporphyrin-IX: step 1/1.</text>
</comment>
<organism evidence="8 9">
    <name type="scientific">Candidatus Methylomirabilis tolerans</name>
    <dbReference type="NCBI Taxonomy" id="3123416"/>
    <lineage>
        <taxon>Bacteria</taxon>
        <taxon>Candidatus Methylomirabilota</taxon>
        <taxon>Candidatus Methylomirabilia</taxon>
        <taxon>Candidatus Methylomirabilales</taxon>
        <taxon>Candidatus Methylomirabilaceae</taxon>
        <taxon>Candidatus Methylomirabilis</taxon>
    </lineage>
</organism>
<name>A0AAJ1EL42_9BACT</name>
<dbReference type="AlphaFoldDB" id="A0AAJ1EL42"/>
<keyword evidence="4 6" id="KW-0627">Porphyrin biosynthesis</keyword>
<dbReference type="NCBIfam" id="TIGR00109">
    <property type="entry name" value="hemH"/>
    <property type="match status" value="1"/>
</dbReference>
<evidence type="ECO:0000256" key="5">
    <source>
        <dbReference type="ARBA" id="ARBA00024536"/>
    </source>
</evidence>
<comment type="subcellular location">
    <subcellularLocation>
        <location evidence="6">Cytoplasm</location>
    </subcellularLocation>
</comment>
<accession>A0AAJ1EL42</accession>
<dbReference type="InterPro" id="IPR033644">
    <property type="entry name" value="Ferrochelatase_C"/>
</dbReference>
<dbReference type="Pfam" id="PF00762">
    <property type="entry name" value="Ferrochelatase"/>
    <property type="match status" value="1"/>
</dbReference>
<evidence type="ECO:0000313" key="8">
    <source>
        <dbReference type="EMBL" id="MBZ0160632.1"/>
    </source>
</evidence>
<dbReference type="InterPro" id="IPR001015">
    <property type="entry name" value="Ferrochelatase"/>
</dbReference>
<dbReference type="HAMAP" id="MF_00323">
    <property type="entry name" value="Ferrochelatase"/>
    <property type="match status" value="1"/>
</dbReference>
<dbReference type="SUPFAM" id="SSF53800">
    <property type="entry name" value="Chelatase"/>
    <property type="match status" value="1"/>
</dbReference>
<dbReference type="Gene3D" id="3.40.50.1400">
    <property type="match status" value="2"/>
</dbReference>
<comment type="caution">
    <text evidence="8">The sequence shown here is derived from an EMBL/GenBank/DDBJ whole genome shotgun (WGS) entry which is preliminary data.</text>
</comment>
<dbReference type="CDD" id="cd00419">
    <property type="entry name" value="Ferrochelatase_C"/>
    <property type="match status" value="1"/>
</dbReference>
<dbReference type="GO" id="GO:0006783">
    <property type="term" value="P:heme biosynthetic process"/>
    <property type="evidence" value="ECO:0007669"/>
    <property type="project" value="UniProtKB-UniRule"/>
</dbReference>
<evidence type="ECO:0000256" key="3">
    <source>
        <dbReference type="ARBA" id="ARBA00023239"/>
    </source>
</evidence>
<keyword evidence="1 6" id="KW-0408">Iron</keyword>
<feature type="binding site" evidence="6">
    <location>
        <position position="266"/>
    </location>
    <ligand>
        <name>Fe(2+)</name>
        <dbReference type="ChEBI" id="CHEBI:29033"/>
    </ligand>
</feature>
<comment type="catalytic activity">
    <reaction evidence="6">
        <text>heme b + 2 H(+) = protoporphyrin IX + Fe(2+)</text>
        <dbReference type="Rhea" id="RHEA:22584"/>
        <dbReference type="ChEBI" id="CHEBI:15378"/>
        <dbReference type="ChEBI" id="CHEBI:29033"/>
        <dbReference type="ChEBI" id="CHEBI:57306"/>
        <dbReference type="ChEBI" id="CHEBI:60344"/>
        <dbReference type="EC" id="4.98.1.1"/>
    </reaction>
</comment>
<proteinExistence type="inferred from homology"/>
<dbReference type="PANTHER" id="PTHR11108">
    <property type="entry name" value="FERROCHELATASE"/>
    <property type="match status" value="1"/>
</dbReference>
<evidence type="ECO:0000256" key="4">
    <source>
        <dbReference type="ARBA" id="ARBA00023244"/>
    </source>
</evidence>
<reference evidence="8 9" key="1">
    <citation type="journal article" date="2021" name="bioRxiv">
        <title>Unraveling nitrogen, sulfur and carbon metabolic pathways and microbial community transcriptional responses to substrate deprivation and toxicity stresses in a bioreactor mimicking anoxic brackish coastal sediment conditions.</title>
        <authorList>
            <person name="Martins P.D."/>
            <person name="Echeveste M.J."/>
            <person name="Arshad A."/>
            <person name="Kurth J."/>
            <person name="Ouboter H."/>
            <person name="Jetten M.S.M."/>
            <person name="Welte C.U."/>
        </authorList>
    </citation>
    <scope>NUCLEOTIDE SEQUENCE [LARGE SCALE GENOMIC DNA]</scope>
    <source>
        <strain evidence="8">MAG_38</strain>
    </source>
</reference>